<reference evidence="2 3" key="1">
    <citation type="submission" date="2023-07" db="EMBL/GenBank/DDBJ databases">
        <title>Sequencing the genomes of 1000 actinobacteria strains.</title>
        <authorList>
            <person name="Klenk H.-P."/>
        </authorList>
    </citation>
    <scope>NUCLEOTIDE SEQUENCE [LARGE SCALE GENOMIC DNA]</scope>
    <source>
        <strain evidence="2 3">DSM 44711</strain>
    </source>
</reference>
<feature type="chain" id="PRO_5041966761" evidence="1">
    <location>
        <begin position="26"/>
        <end position="292"/>
    </location>
</feature>
<dbReference type="Proteomes" id="UP001183629">
    <property type="component" value="Unassembled WGS sequence"/>
</dbReference>
<organism evidence="2 3">
    <name type="scientific">Catenuloplanes niger</name>
    <dbReference type="NCBI Taxonomy" id="587534"/>
    <lineage>
        <taxon>Bacteria</taxon>
        <taxon>Bacillati</taxon>
        <taxon>Actinomycetota</taxon>
        <taxon>Actinomycetes</taxon>
        <taxon>Micromonosporales</taxon>
        <taxon>Micromonosporaceae</taxon>
        <taxon>Catenuloplanes</taxon>
    </lineage>
</organism>
<feature type="signal peptide" evidence="1">
    <location>
        <begin position="1"/>
        <end position="25"/>
    </location>
</feature>
<keyword evidence="1" id="KW-0732">Signal</keyword>
<proteinExistence type="predicted"/>
<evidence type="ECO:0000313" key="2">
    <source>
        <dbReference type="EMBL" id="MDR7327804.1"/>
    </source>
</evidence>
<protein>
    <submittedName>
        <fullName evidence="2">Uncharacterized protein</fullName>
    </submittedName>
</protein>
<name>A0AAE3ZYY1_9ACTN</name>
<accession>A0AAE3ZYY1</accession>
<dbReference type="RefSeq" id="WP_310428452.1">
    <property type="nucleotide sequence ID" value="NZ_JAVDYC010000001.1"/>
</dbReference>
<dbReference type="EMBL" id="JAVDYC010000001">
    <property type="protein sequence ID" value="MDR7327804.1"/>
    <property type="molecule type" value="Genomic_DNA"/>
</dbReference>
<evidence type="ECO:0000313" key="3">
    <source>
        <dbReference type="Proteomes" id="UP001183629"/>
    </source>
</evidence>
<evidence type="ECO:0000256" key="1">
    <source>
        <dbReference type="SAM" id="SignalP"/>
    </source>
</evidence>
<sequence length="292" mass="30053">MPTLIRPAALLLTAALLFTAACANADDAAEPAAAAPSAVLPGALVLRVDHTGGFVAPETVATRLPMISVYADGRVITEGPVTMQYPAKALPNVLLQQITPEDVTQLVERARSAGVQNGADLGRPGVTDVPTTRFTLLTEEGLQVTEAYALSEAAGADAGLTADQVRDRRLLTELVTALQDLPATLGADRIGDAVPYRPTEIAAVAAPWRPDDTVPGQPEVAWPGPELPGTSLGDGLDLGCVTATGQAAADVLAAAANATAITPWTSAGKKWTVHLRPLLPDEHACADLTGKS</sequence>
<gene>
    <name evidence="2" type="ORF">J2S44_008054</name>
</gene>
<dbReference type="AlphaFoldDB" id="A0AAE3ZYY1"/>
<comment type="caution">
    <text evidence="2">The sequence shown here is derived from an EMBL/GenBank/DDBJ whole genome shotgun (WGS) entry which is preliminary data.</text>
</comment>
<keyword evidence="3" id="KW-1185">Reference proteome</keyword>
<dbReference type="PROSITE" id="PS51257">
    <property type="entry name" value="PROKAR_LIPOPROTEIN"/>
    <property type="match status" value="1"/>
</dbReference>